<evidence type="ECO:0000313" key="2">
    <source>
        <dbReference type="EMBL" id="QWF69671.1"/>
    </source>
</evidence>
<sequence length="78" mass="8794">MILADIRSYLQVKHRVTLNELVVHFHIEADAMRGMLGKWISKGKVRKLGASQSQDCGSTCCKCDPLLTEIYEWVEGVS</sequence>
<feature type="domain" description="Transcriptional regulator HTH-type FeoC" evidence="1">
    <location>
        <begin position="2"/>
        <end position="72"/>
    </location>
</feature>
<dbReference type="Gene3D" id="1.10.10.10">
    <property type="entry name" value="Winged helix-like DNA-binding domain superfamily/Winged helix DNA-binding domain"/>
    <property type="match status" value="1"/>
</dbReference>
<accession>A0A975MLS1</accession>
<dbReference type="Proteomes" id="UP000676649">
    <property type="component" value="Chromosome"/>
</dbReference>
<keyword evidence="3" id="KW-1185">Reference proteome</keyword>
<dbReference type="InterPro" id="IPR015102">
    <property type="entry name" value="Tscrpt_reg_HTH_FeoC"/>
</dbReference>
<gene>
    <name evidence="2" type="ORF">KEF85_09805</name>
</gene>
<evidence type="ECO:0000313" key="3">
    <source>
        <dbReference type="Proteomes" id="UP000676649"/>
    </source>
</evidence>
<dbReference type="EMBL" id="CP073754">
    <property type="protein sequence ID" value="QWF69671.1"/>
    <property type="molecule type" value="Genomic_DNA"/>
</dbReference>
<dbReference type="KEGG" id="mpad:KEF85_09805"/>
<protein>
    <submittedName>
        <fullName evidence="2">FeoC-like transcriptional regulator</fullName>
    </submittedName>
</protein>
<reference evidence="2" key="1">
    <citation type="submission" date="2021-04" db="EMBL/GenBank/DDBJ databases">
        <title>Draft genome sequence data of methanotrophic Methylovulum sp. strain S1L and Methylomonas sp. strain S2AM isolated from boreal lake water columns.</title>
        <authorList>
            <person name="Rissanen A.J."/>
            <person name="Mangayil R."/>
            <person name="Svenning M.M."/>
            <person name="Khanongnuch R."/>
        </authorList>
    </citation>
    <scope>NUCLEOTIDE SEQUENCE</scope>
    <source>
        <strain evidence="2">S2AM</strain>
    </source>
</reference>
<evidence type="ECO:0000259" key="1">
    <source>
        <dbReference type="Pfam" id="PF09012"/>
    </source>
</evidence>
<dbReference type="RefSeq" id="WP_215580012.1">
    <property type="nucleotide sequence ID" value="NZ_CP073754.1"/>
</dbReference>
<dbReference type="AlphaFoldDB" id="A0A975MLS1"/>
<dbReference type="Pfam" id="PF09012">
    <property type="entry name" value="FeoC"/>
    <property type="match status" value="1"/>
</dbReference>
<dbReference type="InterPro" id="IPR036388">
    <property type="entry name" value="WH-like_DNA-bd_sf"/>
</dbReference>
<organism evidence="2 3">
    <name type="scientific">Methylomonas paludis</name>
    <dbReference type="NCBI Taxonomy" id="1173101"/>
    <lineage>
        <taxon>Bacteria</taxon>
        <taxon>Pseudomonadati</taxon>
        <taxon>Pseudomonadota</taxon>
        <taxon>Gammaproteobacteria</taxon>
        <taxon>Methylococcales</taxon>
        <taxon>Methylococcaceae</taxon>
        <taxon>Methylomonas</taxon>
    </lineage>
</organism>
<dbReference type="InterPro" id="IPR036390">
    <property type="entry name" value="WH_DNA-bd_sf"/>
</dbReference>
<dbReference type="SUPFAM" id="SSF46785">
    <property type="entry name" value="Winged helix' DNA-binding domain"/>
    <property type="match status" value="1"/>
</dbReference>
<proteinExistence type="predicted"/>
<name>A0A975MLS1_9GAMM</name>